<proteinExistence type="inferred from homology"/>
<keyword evidence="2" id="KW-0813">Transport</keyword>
<reference evidence="10 11" key="1">
    <citation type="submission" date="2024-08" db="EMBL/GenBank/DDBJ databases">
        <title>Halobellus sp. MBLA0158 whole genome sequence.</title>
        <authorList>
            <person name="Hwang C.Y."/>
            <person name="Cho E.-S."/>
            <person name="Seo M.-J."/>
        </authorList>
    </citation>
    <scope>NUCLEOTIDE SEQUENCE [LARGE SCALE GENOMIC DNA]</scope>
    <source>
        <strain evidence="10 11">MBLA0158</strain>
    </source>
</reference>
<keyword evidence="6 9" id="KW-1133">Transmembrane helix</keyword>
<evidence type="ECO:0000256" key="8">
    <source>
        <dbReference type="ARBA" id="ARBA00037998"/>
    </source>
</evidence>
<evidence type="ECO:0000256" key="3">
    <source>
        <dbReference type="ARBA" id="ARBA00022475"/>
    </source>
</evidence>
<evidence type="ECO:0000256" key="6">
    <source>
        <dbReference type="ARBA" id="ARBA00022989"/>
    </source>
</evidence>
<feature type="transmembrane region" description="Helical" evidence="9">
    <location>
        <begin position="231"/>
        <end position="253"/>
    </location>
</feature>
<dbReference type="Proteomes" id="UP001570511">
    <property type="component" value="Unassembled WGS sequence"/>
</dbReference>
<keyword evidence="3" id="KW-1003">Cell membrane</keyword>
<keyword evidence="4 9" id="KW-0812">Transmembrane</keyword>
<comment type="similarity">
    <text evidence="8">Belongs to the binding-protein-dependent transport system permease family. LivHM subfamily.</text>
</comment>
<dbReference type="PANTHER" id="PTHR11795:SF445">
    <property type="entry name" value="AMINO ACID ABC TRANSPORTER PERMEASE PROTEIN"/>
    <property type="match status" value="1"/>
</dbReference>
<dbReference type="CDD" id="cd06582">
    <property type="entry name" value="TM_PBP1_LivH_like"/>
    <property type="match status" value="1"/>
</dbReference>
<keyword evidence="5" id="KW-0029">Amino-acid transport</keyword>
<dbReference type="PANTHER" id="PTHR11795">
    <property type="entry name" value="BRANCHED-CHAIN AMINO ACID TRANSPORT SYSTEM PERMEASE PROTEIN LIVH"/>
    <property type="match status" value="1"/>
</dbReference>
<comment type="caution">
    <text evidence="10">The sequence shown here is derived from an EMBL/GenBank/DDBJ whole genome shotgun (WGS) entry which is preliminary data.</text>
</comment>
<dbReference type="Pfam" id="PF02653">
    <property type="entry name" value="BPD_transp_2"/>
    <property type="match status" value="1"/>
</dbReference>
<dbReference type="RefSeq" id="WP_372386466.1">
    <property type="nucleotide sequence ID" value="NZ_JBGNYA010000001.1"/>
</dbReference>
<dbReference type="InterPro" id="IPR052157">
    <property type="entry name" value="BCAA_transport_permease"/>
</dbReference>
<feature type="transmembrane region" description="Helical" evidence="9">
    <location>
        <begin position="148"/>
        <end position="165"/>
    </location>
</feature>
<evidence type="ECO:0000256" key="4">
    <source>
        <dbReference type="ARBA" id="ARBA00022692"/>
    </source>
</evidence>
<feature type="transmembrane region" description="Helical" evidence="9">
    <location>
        <begin position="7"/>
        <end position="27"/>
    </location>
</feature>
<dbReference type="EMBL" id="JBGNYA010000001">
    <property type="protein sequence ID" value="MFA1609424.1"/>
    <property type="molecule type" value="Genomic_DNA"/>
</dbReference>
<evidence type="ECO:0000256" key="5">
    <source>
        <dbReference type="ARBA" id="ARBA00022970"/>
    </source>
</evidence>
<sequence>MAFTQFVVNGLLIGAIFAGVAVGFALIWGVVDIINLAHGDMVMLGGYTSYWALSLITGNAEGSPLLFLATIPAAIAVLYVVGYVLQRTLVSRVIGTDIFLTLLVTFGISIAIQQLAIQAWSANPRSIQVGFADPSINAAGLVIPKMKLVAFVGALVLTAALYLFLQKTRTGRAIRAVSQNPEAAALVGIDVEHTRAVTFGISSAIAGGVGAFIATILNIQPQMGLIYTLKSFVIVVFGGVGSIPGALAGGLLLGTVEELTAGFVSSQWTLAVSFTLLIVLLVVKPNGLFGQEAER</sequence>
<feature type="transmembrane region" description="Helical" evidence="9">
    <location>
        <begin position="265"/>
        <end position="283"/>
    </location>
</feature>
<feature type="transmembrane region" description="Helical" evidence="9">
    <location>
        <begin position="196"/>
        <end position="219"/>
    </location>
</feature>
<comment type="subcellular location">
    <subcellularLocation>
        <location evidence="1">Cell membrane</location>
        <topology evidence="1">Multi-pass membrane protein</topology>
    </subcellularLocation>
</comment>
<dbReference type="AlphaFoldDB" id="A0ABD5M9R5"/>
<evidence type="ECO:0000256" key="1">
    <source>
        <dbReference type="ARBA" id="ARBA00004651"/>
    </source>
</evidence>
<evidence type="ECO:0000256" key="2">
    <source>
        <dbReference type="ARBA" id="ARBA00022448"/>
    </source>
</evidence>
<organism evidence="10 11">
    <name type="scientific">Halobellus rubicundus</name>
    <dbReference type="NCBI Taxonomy" id="2996466"/>
    <lineage>
        <taxon>Archaea</taxon>
        <taxon>Methanobacteriati</taxon>
        <taxon>Methanobacteriota</taxon>
        <taxon>Stenosarchaea group</taxon>
        <taxon>Halobacteria</taxon>
        <taxon>Halobacteriales</taxon>
        <taxon>Haloferacaceae</taxon>
        <taxon>Halobellus</taxon>
    </lineage>
</organism>
<keyword evidence="11" id="KW-1185">Reference proteome</keyword>
<dbReference type="InterPro" id="IPR001851">
    <property type="entry name" value="ABC_transp_permease"/>
</dbReference>
<evidence type="ECO:0000256" key="9">
    <source>
        <dbReference type="SAM" id="Phobius"/>
    </source>
</evidence>
<feature type="transmembrane region" description="Helical" evidence="9">
    <location>
        <begin position="98"/>
        <end position="117"/>
    </location>
</feature>
<gene>
    <name evidence="10" type="ORF">OS889_00190</name>
</gene>
<dbReference type="GO" id="GO:0006865">
    <property type="term" value="P:amino acid transport"/>
    <property type="evidence" value="ECO:0007669"/>
    <property type="project" value="UniProtKB-KW"/>
</dbReference>
<name>A0ABD5M9R5_9EURY</name>
<protein>
    <submittedName>
        <fullName evidence="10">Branched-chain amino acid ABC transporter permease</fullName>
    </submittedName>
</protein>
<evidence type="ECO:0000313" key="11">
    <source>
        <dbReference type="Proteomes" id="UP001570511"/>
    </source>
</evidence>
<evidence type="ECO:0000256" key="7">
    <source>
        <dbReference type="ARBA" id="ARBA00023136"/>
    </source>
</evidence>
<keyword evidence="7 9" id="KW-0472">Membrane</keyword>
<dbReference type="GO" id="GO:0005886">
    <property type="term" value="C:plasma membrane"/>
    <property type="evidence" value="ECO:0007669"/>
    <property type="project" value="UniProtKB-SubCell"/>
</dbReference>
<feature type="transmembrane region" description="Helical" evidence="9">
    <location>
        <begin position="65"/>
        <end position="86"/>
    </location>
</feature>
<evidence type="ECO:0000313" key="10">
    <source>
        <dbReference type="EMBL" id="MFA1609424.1"/>
    </source>
</evidence>
<accession>A0ABD5M9R5</accession>